<dbReference type="InterPro" id="IPR002105">
    <property type="entry name" value="Dockerin_1_rpt"/>
</dbReference>
<dbReference type="Pfam" id="PF00963">
    <property type="entry name" value="Cohesin"/>
    <property type="match status" value="1"/>
</dbReference>
<dbReference type="InterPro" id="IPR002102">
    <property type="entry name" value="Cohesin_dom"/>
</dbReference>
<dbReference type="PROSITE" id="PS00018">
    <property type="entry name" value="EF_HAND_1"/>
    <property type="match status" value="2"/>
</dbReference>
<feature type="domain" description="Dockerin" evidence="2">
    <location>
        <begin position="415"/>
        <end position="477"/>
    </location>
</feature>
<dbReference type="Pfam" id="PF00404">
    <property type="entry name" value="Dockerin_1"/>
    <property type="match status" value="1"/>
</dbReference>
<dbReference type="EMBL" id="BMFT01000001">
    <property type="protein sequence ID" value="GGH10446.1"/>
    <property type="molecule type" value="Genomic_DNA"/>
</dbReference>
<dbReference type="Gene3D" id="1.10.1330.10">
    <property type="entry name" value="Dockerin domain"/>
    <property type="match status" value="1"/>
</dbReference>
<dbReference type="SUPFAM" id="SSF49785">
    <property type="entry name" value="Galactose-binding domain-like"/>
    <property type="match status" value="1"/>
</dbReference>
<dbReference type="RefSeq" id="WP_188534935.1">
    <property type="nucleotide sequence ID" value="NZ_BMFT01000001.1"/>
</dbReference>
<evidence type="ECO:0000256" key="1">
    <source>
        <dbReference type="SAM" id="MobiDB-lite"/>
    </source>
</evidence>
<sequence length="477" mass="51600">MLNSKLKKTWRVGGIAALALLMVLQTLVFVPGPVQASTTNIEDMVVDEQIGDSATIPNEEPNTNPDDESVDDPNEESAVEEPTLEEEETDQLEGATDPEVTVTQTVYRNEPLFNHDFEMGAGSTVPGWSMFFTANDSTSYEVTQDVRYYGNSSLKLVDKSNTLPIYLQSDQRTVTPGYEYNGSAMMYIAPNAGNAAGASLVLRFYDETGKQVNTDKDGANIVHLRTVGSWTRVTVTGTAPANAVYARMAASISNYFTAESGAFYDDFTLTSPQEGAAPGTLHLQMPSGILANQQLEAKVLLSRGMNVQAVQGSLAYDPSVLEVINAVVADEFNTGGAATLDMSNDAGVLKFEVSKPEGSVVNDDKQVLNVTFRVLSEAPQVDVTLLESSGVQDVDAVENNKMYIGAADERSSTYIRRASLDVNGDGKVDLFDVMVVAKLVDRMVTNDNWMYDLNNDGRIDQADVVALTDAILSKLLN</sequence>
<gene>
    <name evidence="3" type="ORF">GCM10008013_01880</name>
</gene>
<comment type="caution">
    <text evidence="3">The sequence shown here is derived from an EMBL/GenBank/DDBJ whole genome shotgun (WGS) entry which is preliminary data.</text>
</comment>
<dbReference type="Proteomes" id="UP000659344">
    <property type="component" value="Unassembled WGS sequence"/>
</dbReference>
<dbReference type="Gene3D" id="2.60.120.260">
    <property type="entry name" value="Galactose-binding domain-like"/>
    <property type="match status" value="1"/>
</dbReference>
<evidence type="ECO:0000259" key="2">
    <source>
        <dbReference type="PROSITE" id="PS51766"/>
    </source>
</evidence>
<protein>
    <recommendedName>
        <fullName evidence="2">Dockerin domain-containing protein</fullName>
    </recommendedName>
</protein>
<dbReference type="InterPro" id="IPR016134">
    <property type="entry name" value="Dockerin_dom"/>
</dbReference>
<dbReference type="PROSITE" id="PS00448">
    <property type="entry name" value="CLOS_CELLULOSOME_RPT"/>
    <property type="match status" value="1"/>
</dbReference>
<feature type="region of interest" description="Disordered" evidence="1">
    <location>
        <begin position="53"/>
        <end position="102"/>
    </location>
</feature>
<feature type="compositionally biased region" description="Acidic residues" evidence="1">
    <location>
        <begin position="65"/>
        <end position="91"/>
    </location>
</feature>
<proteinExistence type="predicted"/>
<evidence type="ECO:0000313" key="3">
    <source>
        <dbReference type="EMBL" id="GGH10446.1"/>
    </source>
</evidence>
<evidence type="ECO:0000313" key="4">
    <source>
        <dbReference type="Proteomes" id="UP000659344"/>
    </source>
</evidence>
<reference evidence="4" key="1">
    <citation type="journal article" date="2019" name="Int. J. Syst. Evol. Microbiol.">
        <title>The Global Catalogue of Microorganisms (GCM) 10K type strain sequencing project: providing services to taxonomists for standard genome sequencing and annotation.</title>
        <authorList>
            <consortium name="The Broad Institute Genomics Platform"/>
            <consortium name="The Broad Institute Genome Sequencing Center for Infectious Disease"/>
            <person name="Wu L."/>
            <person name="Ma J."/>
        </authorList>
    </citation>
    <scope>NUCLEOTIDE SEQUENCE [LARGE SCALE GENOMIC DNA]</scope>
    <source>
        <strain evidence="4">CGMCC 1.12769</strain>
    </source>
</reference>
<name>A0ABQ1Y3C0_9BACL</name>
<keyword evidence="4" id="KW-1185">Reference proteome</keyword>
<dbReference type="InterPro" id="IPR008979">
    <property type="entry name" value="Galactose-bd-like_sf"/>
</dbReference>
<dbReference type="InterPro" id="IPR018247">
    <property type="entry name" value="EF_Hand_1_Ca_BS"/>
</dbReference>
<accession>A0ABQ1Y3C0</accession>
<dbReference type="SUPFAM" id="SSF49384">
    <property type="entry name" value="Carbohydrate-binding domain"/>
    <property type="match status" value="1"/>
</dbReference>
<dbReference type="Gene3D" id="2.60.40.680">
    <property type="match status" value="1"/>
</dbReference>
<dbReference type="InterPro" id="IPR008965">
    <property type="entry name" value="CBM2/CBM3_carb-bd_dom_sf"/>
</dbReference>
<dbReference type="SUPFAM" id="SSF63446">
    <property type="entry name" value="Type I dockerin domain"/>
    <property type="match status" value="1"/>
</dbReference>
<dbReference type="CDD" id="cd14256">
    <property type="entry name" value="Dockerin_I"/>
    <property type="match status" value="1"/>
</dbReference>
<dbReference type="PROSITE" id="PS51766">
    <property type="entry name" value="DOCKERIN"/>
    <property type="match status" value="1"/>
</dbReference>
<organism evidence="3 4">
    <name type="scientific">Paenibacillus segetis</name>
    <dbReference type="NCBI Taxonomy" id="1325360"/>
    <lineage>
        <taxon>Bacteria</taxon>
        <taxon>Bacillati</taxon>
        <taxon>Bacillota</taxon>
        <taxon>Bacilli</taxon>
        <taxon>Bacillales</taxon>
        <taxon>Paenibacillaceae</taxon>
        <taxon>Paenibacillus</taxon>
    </lineage>
</organism>
<dbReference type="InterPro" id="IPR036439">
    <property type="entry name" value="Dockerin_dom_sf"/>
</dbReference>